<proteinExistence type="predicted"/>
<reference evidence="2" key="1">
    <citation type="journal article" date="2023" name="Nat. Plants">
        <title>Single-cell RNA sequencing provides a high-resolution roadmap for understanding the multicellular compartmentation of specialized metabolism.</title>
        <authorList>
            <person name="Sun S."/>
            <person name="Shen X."/>
            <person name="Li Y."/>
            <person name="Li Y."/>
            <person name="Wang S."/>
            <person name="Li R."/>
            <person name="Zhang H."/>
            <person name="Shen G."/>
            <person name="Guo B."/>
            <person name="Wei J."/>
            <person name="Xu J."/>
            <person name="St-Pierre B."/>
            <person name="Chen S."/>
            <person name="Sun C."/>
        </authorList>
    </citation>
    <scope>NUCLEOTIDE SEQUENCE [LARGE SCALE GENOMIC DNA]</scope>
</reference>
<sequence>MSRGQKRKDPESPTQQDTLPSTQTDPQTPAHPHSLPPIQLPACSDTSCSSSVLTTQSSSSTAPSTDPAAWKLPLGAVHQPYQHWSEVQPDIHNMWWGEFQRGQGAGKQTGGSISFIEHQLKRSEDKKGQYVDFHSEEFWKAEKEAIATTAPLPDDLRLMATVSGGLDRSRSYGVGSEEAHLRAESSLAAAGLPLCYLEAE</sequence>
<name>A0ACC0B3T0_CATRO</name>
<evidence type="ECO:0000313" key="2">
    <source>
        <dbReference type="Proteomes" id="UP001060085"/>
    </source>
</evidence>
<accession>A0ACC0B3T0</accession>
<organism evidence="1 2">
    <name type="scientific">Catharanthus roseus</name>
    <name type="common">Madagascar periwinkle</name>
    <name type="synonym">Vinca rosea</name>
    <dbReference type="NCBI Taxonomy" id="4058"/>
    <lineage>
        <taxon>Eukaryota</taxon>
        <taxon>Viridiplantae</taxon>
        <taxon>Streptophyta</taxon>
        <taxon>Embryophyta</taxon>
        <taxon>Tracheophyta</taxon>
        <taxon>Spermatophyta</taxon>
        <taxon>Magnoliopsida</taxon>
        <taxon>eudicotyledons</taxon>
        <taxon>Gunneridae</taxon>
        <taxon>Pentapetalae</taxon>
        <taxon>asterids</taxon>
        <taxon>lamiids</taxon>
        <taxon>Gentianales</taxon>
        <taxon>Apocynaceae</taxon>
        <taxon>Rauvolfioideae</taxon>
        <taxon>Vinceae</taxon>
        <taxon>Catharanthinae</taxon>
        <taxon>Catharanthus</taxon>
    </lineage>
</organism>
<comment type="caution">
    <text evidence="1">The sequence shown here is derived from an EMBL/GenBank/DDBJ whole genome shotgun (WGS) entry which is preliminary data.</text>
</comment>
<keyword evidence="2" id="KW-1185">Reference proteome</keyword>
<gene>
    <name evidence="1" type="ORF">M9H77_17137</name>
</gene>
<dbReference type="EMBL" id="CM044704">
    <property type="protein sequence ID" value="KAI5667284.1"/>
    <property type="molecule type" value="Genomic_DNA"/>
</dbReference>
<evidence type="ECO:0000313" key="1">
    <source>
        <dbReference type="EMBL" id="KAI5667284.1"/>
    </source>
</evidence>
<protein>
    <submittedName>
        <fullName evidence="1">Uncharacterized protein</fullName>
    </submittedName>
</protein>
<dbReference type="Proteomes" id="UP001060085">
    <property type="component" value="Linkage Group LG04"/>
</dbReference>